<sequence>MSTTWIEVADTALKIGLGAMITAVSGYLMLKRNQNHELEKERRARFYDLQEQKKKIYVDFLSKSEALVQSYLSSTFCGDTEDYKEYLTSFNQVQIMSEDEIRIAAYNLLSSVNVFICSNKNTPDYDDLKAYRTDVNAKVGFFQKVVQVEVTREYESA</sequence>
<dbReference type="AlphaFoldDB" id="A0AAN0XYH3"/>
<reference evidence="1 2" key="1">
    <citation type="submission" date="2016-06" db="EMBL/GenBank/DDBJ databases">
        <title>Adaptive Radiation by Waves of Gene Transfer Leads to Fine-Scale Resource Partitioning in Marine Microbes.</title>
        <authorList>
            <person name="Hehemann J.-H."/>
            <person name="Arevalo P."/>
            <person name="Datta M.S."/>
            <person name="Yu X."/>
            <person name="Corzett C."/>
            <person name="Henschel A."/>
            <person name="Preheim S.P."/>
            <person name="Timberlake S."/>
            <person name="Alm E.J."/>
            <person name="Polz M.F."/>
        </authorList>
    </citation>
    <scope>NUCLEOTIDE SEQUENCE [LARGE SCALE GENOMIC DNA]</scope>
    <source>
        <strain evidence="1 2">FF50</strain>
    </source>
</reference>
<evidence type="ECO:0000313" key="2">
    <source>
        <dbReference type="Proteomes" id="UP000092018"/>
    </source>
</evidence>
<evidence type="ECO:0000313" key="1">
    <source>
        <dbReference type="EMBL" id="ANO35112.1"/>
    </source>
</evidence>
<evidence type="ECO:0008006" key="3">
    <source>
        <dbReference type="Google" id="ProtNLM"/>
    </source>
</evidence>
<gene>
    <name evidence="1" type="ORF">A6E01_18240</name>
</gene>
<organism evidence="1 2">
    <name type="scientific">Vibrio breoganii</name>
    <dbReference type="NCBI Taxonomy" id="553239"/>
    <lineage>
        <taxon>Bacteria</taxon>
        <taxon>Pseudomonadati</taxon>
        <taxon>Pseudomonadota</taxon>
        <taxon>Gammaproteobacteria</taxon>
        <taxon>Vibrionales</taxon>
        <taxon>Vibrionaceae</taxon>
        <taxon>Vibrio</taxon>
    </lineage>
</organism>
<dbReference type="KEGG" id="vbr:A6E01_18240"/>
<name>A0AAN0XYH3_9VIBR</name>
<dbReference type="Proteomes" id="UP000092018">
    <property type="component" value="Chromosome 2"/>
</dbReference>
<proteinExistence type="predicted"/>
<dbReference type="RefSeq" id="WP_065210945.1">
    <property type="nucleotide sequence ID" value="NZ_CP016178.1"/>
</dbReference>
<dbReference type="EMBL" id="CP016178">
    <property type="protein sequence ID" value="ANO35112.1"/>
    <property type="molecule type" value="Genomic_DNA"/>
</dbReference>
<protein>
    <recommendedName>
        <fullName evidence="3">DUF4760 domain-containing protein</fullName>
    </recommendedName>
</protein>
<accession>A0AAN0XYH3</accession>